<protein>
    <submittedName>
        <fullName evidence="1">Uncharacterized protein</fullName>
    </submittedName>
</protein>
<dbReference type="AlphaFoldDB" id="A0A7M1ST58"/>
<keyword evidence="2" id="KW-1185">Reference proteome</keyword>
<sequence>MIGYDTPVRLLVKQIDPEHPTAPSRRLLAVREPQCHARERLRAFARVRGLDRLVSEVDSVLDGDPPPHGYARLDSSNDAIRVIVLWPHYDGSLP</sequence>
<organism evidence="1 2">
    <name type="scientific">Ruania alkalisoli</name>
    <dbReference type="NCBI Taxonomy" id="2779775"/>
    <lineage>
        <taxon>Bacteria</taxon>
        <taxon>Bacillati</taxon>
        <taxon>Actinomycetota</taxon>
        <taxon>Actinomycetes</taxon>
        <taxon>Micrococcales</taxon>
        <taxon>Ruaniaceae</taxon>
        <taxon>Ruania</taxon>
    </lineage>
</organism>
<dbReference type="EMBL" id="CP063169">
    <property type="protein sequence ID" value="QOR70685.1"/>
    <property type="molecule type" value="Genomic_DNA"/>
</dbReference>
<dbReference type="Proteomes" id="UP000593758">
    <property type="component" value="Chromosome"/>
</dbReference>
<dbReference type="KEGG" id="halt:IM660_19290"/>
<name>A0A7M1ST58_9MICO</name>
<reference evidence="1 2" key="1">
    <citation type="submission" date="2020-10" db="EMBL/GenBank/DDBJ databases">
        <title>Haloactinobacterium sp. RN3S43, a bacterium isolated from saline soil.</title>
        <authorList>
            <person name="Sun J.-Q."/>
        </authorList>
    </citation>
    <scope>NUCLEOTIDE SEQUENCE [LARGE SCALE GENOMIC DNA]</scope>
    <source>
        <strain evidence="1 2">RN3S43</strain>
    </source>
</reference>
<proteinExistence type="predicted"/>
<evidence type="ECO:0000313" key="1">
    <source>
        <dbReference type="EMBL" id="QOR70685.1"/>
    </source>
</evidence>
<evidence type="ECO:0000313" key="2">
    <source>
        <dbReference type="Proteomes" id="UP000593758"/>
    </source>
</evidence>
<accession>A0A7M1ST58</accession>
<dbReference type="RefSeq" id="WP_193497360.1">
    <property type="nucleotide sequence ID" value="NZ_CP063169.1"/>
</dbReference>
<gene>
    <name evidence="1" type="ORF">IM660_19290</name>
</gene>